<feature type="domain" description="ParB-like N-terminal" evidence="3">
    <location>
        <begin position="77"/>
        <end position="169"/>
    </location>
</feature>
<dbReference type="InterPro" id="IPR004437">
    <property type="entry name" value="ParB/RepB/Spo0J"/>
</dbReference>
<comment type="similarity">
    <text evidence="1">Belongs to the ParB family.</text>
</comment>
<dbReference type="OrthoDB" id="7908920at2"/>
<dbReference type="GO" id="GO:0005694">
    <property type="term" value="C:chromosome"/>
    <property type="evidence" value="ECO:0007669"/>
    <property type="project" value="TreeGrafter"/>
</dbReference>
<dbReference type="Gene3D" id="3.90.1530.30">
    <property type="match status" value="1"/>
</dbReference>
<dbReference type="EMBL" id="CP016621">
    <property type="protein sequence ID" value="ANY85542.1"/>
    <property type="molecule type" value="Genomic_DNA"/>
</dbReference>
<dbReference type="SUPFAM" id="SSF110849">
    <property type="entry name" value="ParB/Sulfiredoxin"/>
    <property type="match status" value="1"/>
</dbReference>
<protein>
    <submittedName>
        <fullName evidence="4">Plasmid partitioning protein RepB</fullName>
    </submittedName>
</protein>
<dbReference type="InterPro" id="IPR011111">
    <property type="entry name" value="Plasmid_RepB"/>
</dbReference>
<dbReference type="GO" id="GO:0007059">
    <property type="term" value="P:chromosome segregation"/>
    <property type="evidence" value="ECO:0007669"/>
    <property type="project" value="TreeGrafter"/>
</dbReference>
<evidence type="ECO:0000256" key="1">
    <source>
        <dbReference type="ARBA" id="ARBA00006295"/>
    </source>
</evidence>
<dbReference type="RefSeq" id="WP_099516312.1">
    <property type="nucleotide sequence ID" value="NZ_CP016621.1"/>
</dbReference>
<dbReference type="SMART" id="SM00470">
    <property type="entry name" value="ParB"/>
    <property type="match status" value="1"/>
</dbReference>
<sequence length="344" mass="36769">MSRKSAVDAIMMTKPTVPAPAMPKKASASPAPAQAADPADKRPTTNNGAVGAVRKSMLQLAEKARAADNIESGSAIVEIDTALVDGSFVSDRITDATDASFAALVKSITEGGQQVPILVRFHPTEKGRYQVAFGHRRLRAAHSLGIKVRAIVKNLTDQELVVAQGHENQARRDLSFIEKALFAMHLEALGFERAVMVQAVGIDDSDLTRHLKVARNIPENIVRAIGPAPKAGRARWLSLMQALGSDDGLAAAEKAITEPSFKKKDSDSRFAVVLKVATQQGSWGAPHDAKPIVWKGDVGTATVKRTSKGASLSLESDNPKFAEFVVSQMKAKLDELHAAFRAQG</sequence>
<dbReference type="InterPro" id="IPR050336">
    <property type="entry name" value="Chromosome_partition/occlusion"/>
</dbReference>
<gene>
    <name evidence="4" type="ORF">BB934_45830</name>
</gene>
<dbReference type="PANTHER" id="PTHR33375">
    <property type="entry name" value="CHROMOSOME-PARTITIONING PROTEIN PARB-RELATED"/>
    <property type="match status" value="1"/>
</dbReference>
<dbReference type="Pfam" id="PF02195">
    <property type="entry name" value="ParB_N"/>
    <property type="match status" value="1"/>
</dbReference>
<dbReference type="InterPro" id="IPR036086">
    <property type="entry name" value="ParB/Sulfiredoxin_sf"/>
</dbReference>
<reference evidence="4" key="1">
    <citation type="submission" date="2016-07" db="EMBL/GenBank/DDBJ databases">
        <title>Microvirga ossetica sp. nov. a new species of rhizobia isolated from root nodules of the legume species Vicia alpestris Steven originated from North Ossetia region in the Caucasus.</title>
        <authorList>
            <person name="Safronova V.I."/>
            <person name="Kuznetsova I.G."/>
            <person name="Sazanova A.L."/>
            <person name="Belimov A."/>
            <person name="Andronov E."/>
            <person name="Osledkin Y.S."/>
            <person name="Onishchuk O.P."/>
            <person name="Kurchak O.N."/>
            <person name="Shaposhnikov A.I."/>
            <person name="Willems A."/>
            <person name="Tikhonovich I.A."/>
        </authorList>
    </citation>
    <scope>NUCLEOTIDE SEQUENCE [LARGE SCALE GENOMIC DNA]</scope>
    <source>
        <strain evidence="4">V5/3M</strain>
        <plasmid evidence="4">unnamed5</plasmid>
    </source>
</reference>
<organism evidence="4">
    <name type="scientific">Microvirga ossetica</name>
    <dbReference type="NCBI Taxonomy" id="1882682"/>
    <lineage>
        <taxon>Bacteria</taxon>
        <taxon>Pseudomonadati</taxon>
        <taxon>Pseudomonadota</taxon>
        <taxon>Alphaproteobacteria</taxon>
        <taxon>Hyphomicrobiales</taxon>
        <taxon>Methylobacteriaceae</taxon>
        <taxon>Microvirga</taxon>
    </lineage>
</organism>
<dbReference type="KEGG" id="moc:BB934_45830"/>
<evidence type="ECO:0000313" key="4">
    <source>
        <dbReference type="EMBL" id="ANY85542.1"/>
    </source>
</evidence>
<dbReference type="PANTHER" id="PTHR33375:SF1">
    <property type="entry name" value="CHROMOSOME-PARTITIONING PROTEIN PARB-RELATED"/>
    <property type="match status" value="1"/>
</dbReference>
<dbReference type="Pfam" id="PF07506">
    <property type="entry name" value="RepB"/>
    <property type="match status" value="1"/>
</dbReference>
<dbReference type="NCBIfam" id="TIGR03454">
    <property type="entry name" value="partition_RepB"/>
    <property type="match status" value="1"/>
</dbReference>
<dbReference type="InterPro" id="IPR017819">
    <property type="entry name" value="Plasmid_partition_RepB"/>
</dbReference>
<name>A0A1B2F013_9HYPH</name>
<dbReference type="NCBIfam" id="TIGR00180">
    <property type="entry name" value="parB_part"/>
    <property type="match status" value="1"/>
</dbReference>
<evidence type="ECO:0000256" key="2">
    <source>
        <dbReference type="SAM" id="MobiDB-lite"/>
    </source>
</evidence>
<dbReference type="SUPFAM" id="SSF109709">
    <property type="entry name" value="KorB DNA-binding domain-like"/>
    <property type="match status" value="1"/>
</dbReference>
<keyword evidence="4" id="KW-0614">Plasmid</keyword>
<dbReference type="GO" id="GO:0003677">
    <property type="term" value="F:DNA binding"/>
    <property type="evidence" value="ECO:0007669"/>
    <property type="project" value="InterPro"/>
</dbReference>
<dbReference type="InterPro" id="IPR003115">
    <property type="entry name" value="ParB_N"/>
</dbReference>
<feature type="region of interest" description="Disordered" evidence="2">
    <location>
        <begin position="1"/>
        <end position="48"/>
    </location>
</feature>
<evidence type="ECO:0000259" key="3">
    <source>
        <dbReference type="SMART" id="SM00470"/>
    </source>
</evidence>
<proteinExistence type="inferred from homology"/>
<dbReference type="CDD" id="cd16405">
    <property type="entry name" value="RepB_like_N"/>
    <property type="match status" value="1"/>
</dbReference>
<dbReference type="Gene3D" id="1.10.10.2830">
    <property type="match status" value="1"/>
</dbReference>
<feature type="compositionally biased region" description="Low complexity" evidence="2">
    <location>
        <begin position="22"/>
        <end position="37"/>
    </location>
</feature>
<dbReference type="InterPro" id="IPR037972">
    <property type="entry name" value="RepB_N"/>
</dbReference>
<dbReference type="AlphaFoldDB" id="A0A1B2F013"/>
<accession>A0A1B2F013</accession>
<geneLocation type="plasmid" evidence="4">
    <name>unnamed5</name>
</geneLocation>